<dbReference type="InterPro" id="IPR052981">
    <property type="entry name" value="Ingression_C2_domain"/>
</dbReference>
<dbReference type="PANTHER" id="PTHR47052">
    <property type="entry name" value="CONSERVED SERINE PROLINE-RICH PROTEIN (AFU_ORTHOLOGUE AFUA_2G01790)"/>
    <property type="match status" value="1"/>
</dbReference>
<feature type="compositionally biased region" description="Polar residues" evidence="1">
    <location>
        <begin position="875"/>
        <end position="887"/>
    </location>
</feature>
<dbReference type="Proteomes" id="UP001595075">
    <property type="component" value="Unassembled WGS sequence"/>
</dbReference>
<feature type="compositionally biased region" description="Polar residues" evidence="1">
    <location>
        <begin position="416"/>
        <end position="433"/>
    </location>
</feature>
<feature type="compositionally biased region" description="Basic and acidic residues" evidence="1">
    <location>
        <begin position="813"/>
        <end position="824"/>
    </location>
</feature>
<evidence type="ECO:0000313" key="3">
    <source>
        <dbReference type="EMBL" id="KAL2073308.1"/>
    </source>
</evidence>
<proteinExistence type="predicted"/>
<feature type="compositionally biased region" description="Basic and acidic residues" evidence="1">
    <location>
        <begin position="351"/>
        <end position="368"/>
    </location>
</feature>
<feature type="compositionally biased region" description="Polar residues" evidence="1">
    <location>
        <begin position="298"/>
        <end position="311"/>
    </location>
</feature>
<feature type="domain" description="C2" evidence="2">
    <location>
        <begin position="10"/>
        <end position="131"/>
    </location>
</feature>
<feature type="region of interest" description="Disordered" evidence="1">
    <location>
        <begin position="683"/>
        <end position="703"/>
    </location>
</feature>
<evidence type="ECO:0000313" key="4">
    <source>
        <dbReference type="Proteomes" id="UP001595075"/>
    </source>
</evidence>
<name>A0ABR4CTJ9_9HELO</name>
<dbReference type="EMBL" id="JAZHXI010000003">
    <property type="protein sequence ID" value="KAL2073308.1"/>
    <property type="molecule type" value="Genomic_DNA"/>
</dbReference>
<organism evidence="3 4">
    <name type="scientific">Oculimacula yallundae</name>
    <dbReference type="NCBI Taxonomy" id="86028"/>
    <lineage>
        <taxon>Eukaryota</taxon>
        <taxon>Fungi</taxon>
        <taxon>Dikarya</taxon>
        <taxon>Ascomycota</taxon>
        <taxon>Pezizomycotina</taxon>
        <taxon>Leotiomycetes</taxon>
        <taxon>Helotiales</taxon>
        <taxon>Ploettnerulaceae</taxon>
        <taxon>Oculimacula</taxon>
    </lineage>
</organism>
<dbReference type="PANTHER" id="PTHR47052:SF3">
    <property type="entry name" value="INGRESSION PROTEIN 1"/>
    <property type="match status" value="1"/>
</dbReference>
<dbReference type="InterPro" id="IPR037791">
    <property type="entry name" value="C2_fungal_Inn1"/>
</dbReference>
<evidence type="ECO:0000256" key="1">
    <source>
        <dbReference type="SAM" id="MobiDB-lite"/>
    </source>
</evidence>
<protein>
    <recommendedName>
        <fullName evidence="2">C2 domain-containing protein</fullName>
    </recommendedName>
</protein>
<gene>
    <name evidence="3" type="ORF">VTL71DRAFT_10632</name>
</gene>
<dbReference type="Pfam" id="PF00168">
    <property type="entry name" value="C2"/>
    <property type="match status" value="1"/>
</dbReference>
<accession>A0ABR4CTJ9</accession>
<sequence length="1010" mass="110817">MASKTKINGLNGAHTAGIFSDMTVDGPEIGTLVLIVDRAKNLPNRKTIGKQDPYCAARLGKEAKKTDTDRRGGQTPRWDQELRYTVHDSPDYYQLKVSVFNDDKKTDLIGETWVDLKEVVVPGGGQNDLWHNLSCKGKYAGEIRIEITYYDTRPKQEKAEKVRPAATNGVDEGSRDSLKGPRQPKAPVKRRPLPSDPVTGAPASPITVPDHVQTPPNGYPPSPTAAPDHIQTPPRGYQNVPGGIPDHVQTPQRGYQTPPTAIPEHVQPAQRGYQSPTYIPNQSPLQSMEYATAPGNYAPSQGYDNGPTSYMNGYGPSPGDLTATPPSQPTQDNRYEIYDPVSRSDYSQSDSADHFRGDEESPDPRDMYNSRQHQSPYELPQPEEFGSPPSPGGPPPPPPAHRTRTSSHVSPRPLETQGSYGFSQESRSPNQYDIPSHEAHRHSIPSQSHSNSYQAYSPDKAQEQFRRSANGSYQQSPPRHQSYDSRYNGDYNSMQPTVEDAPPSPGGGYSGMRNGSRVSQHDERRYDQVPSPAPLNLSGRGSAASGRNNTPNASTPTHQYSSSSMGYATNNSRNQFRDQSQTDMSVTSRTSYNSMQQQDFSRRQSEDQMGGSPNFQRPRGQSDNQMNGGPGYQRARGQSEEQTGMSNYSLPPVPATLVPGMDPMIAQEISERIYDEKRATYNQGAGNSARGRYQNSPQHQQNRPKMLSYHETDNTFVPAAATYDDRQSRFSTATVPVVKPRAISPDPRAPMRKSVSPSPRPSDDTRRLSGVPFGPDSYNALNPTLVGSASSPALSAAYDTKIVDPDAKIITHDGREIDPSDHIPESNYAPLLESKGPKYASQLPDRNYRPPPTAPQLVSSTGRRQLKQAGRPHSMANSSPVYMSNTPPHEPVTPTGRNRLQKKANRMSAHPVQNSSPLAPITPYQDNSYAQRSLPRSHSTDFQSNENYPPGYGGSPGYRSSAGPPPIPAKVPMGMHGQPQPQASGGDAWALLEEMKSIDLGHGRARRRGY</sequence>
<feature type="region of interest" description="Disordered" evidence="1">
    <location>
        <begin position="813"/>
        <end position="988"/>
    </location>
</feature>
<reference evidence="3 4" key="1">
    <citation type="journal article" date="2024" name="Commun. Biol.">
        <title>Comparative genomic analysis of thermophilic fungi reveals convergent evolutionary adaptations and gene losses.</title>
        <authorList>
            <person name="Steindorff A.S."/>
            <person name="Aguilar-Pontes M.V."/>
            <person name="Robinson A.J."/>
            <person name="Andreopoulos B."/>
            <person name="LaButti K."/>
            <person name="Kuo A."/>
            <person name="Mondo S."/>
            <person name="Riley R."/>
            <person name="Otillar R."/>
            <person name="Haridas S."/>
            <person name="Lipzen A."/>
            <person name="Grimwood J."/>
            <person name="Schmutz J."/>
            <person name="Clum A."/>
            <person name="Reid I.D."/>
            <person name="Moisan M.C."/>
            <person name="Butler G."/>
            <person name="Nguyen T.T.M."/>
            <person name="Dewar K."/>
            <person name="Conant G."/>
            <person name="Drula E."/>
            <person name="Henrissat B."/>
            <person name="Hansel C."/>
            <person name="Singer S."/>
            <person name="Hutchinson M.I."/>
            <person name="de Vries R.P."/>
            <person name="Natvig D.O."/>
            <person name="Powell A.J."/>
            <person name="Tsang A."/>
            <person name="Grigoriev I.V."/>
        </authorList>
    </citation>
    <scope>NUCLEOTIDE SEQUENCE [LARGE SCALE GENOMIC DNA]</scope>
    <source>
        <strain evidence="3 4">CBS 494.80</strain>
    </source>
</reference>
<dbReference type="InterPro" id="IPR035892">
    <property type="entry name" value="C2_domain_sf"/>
</dbReference>
<feature type="region of interest" description="Disordered" evidence="1">
    <location>
        <begin position="155"/>
        <end position="648"/>
    </location>
</feature>
<feature type="compositionally biased region" description="Polar residues" evidence="1">
    <location>
        <begin position="467"/>
        <end position="479"/>
    </location>
</feature>
<dbReference type="InterPro" id="IPR000008">
    <property type="entry name" value="C2_dom"/>
</dbReference>
<dbReference type="SUPFAM" id="SSF49562">
    <property type="entry name" value="C2 domain (Calcium/lipid-binding domain, CaLB)"/>
    <property type="match status" value="1"/>
</dbReference>
<dbReference type="CDD" id="cd08681">
    <property type="entry name" value="C2_fungal_Inn1p-like"/>
    <property type="match status" value="1"/>
</dbReference>
<feature type="compositionally biased region" description="Polar residues" evidence="1">
    <location>
        <begin position="444"/>
        <end position="455"/>
    </location>
</feature>
<feature type="region of interest" description="Disordered" evidence="1">
    <location>
        <begin position="732"/>
        <end position="775"/>
    </location>
</feature>
<feature type="compositionally biased region" description="Polar residues" evidence="1">
    <location>
        <begin position="545"/>
        <end position="599"/>
    </location>
</feature>
<feature type="compositionally biased region" description="Pro residues" evidence="1">
    <location>
        <begin position="388"/>
        <end position="400"/>
    </location>
</feature>
<feature type="compositionally biased region" description="Polar residues" evidence="1">
    <location>
        <begin position="611"/>
        <end position="627"/>
    </location>
</feature>
<feature type="compositionally biased region" description="Polar residues" evidence="1">
    <location>
        <begin position="924"/>
        <end position="947"/>
    </location>
</feature>
<dbReference type="Gene3D" id="2.60.40.150">
    <property type="entry name" value="C2 domain"/>
    <property type="match status" value="1"/>
</dbReference>
<feature type="compositionally biased region" description="Polar residues" evidence="1">
    <location>
        <begin position="272"/>
        <end position="286"/>
    </location>
</feature>
<evidence type="ECO:0000259" key="2">
    <source>
        <dbReference type="PROSITE" id="PS50004"/>
    </source>
</evidence>
<dbReference type="SMART" id="SM00239">
    <property type="entry name" value="C2"/>
    <property type="match status" value="1"/>
</dbReference>
<feature type="compositionally biased region" description="Polar residues" evidence="1">
    <location>
        <begin position="249"/>
        <end position="259"/>
    </location>
</feature>
<comment type="caution">
    <text evidence="3">The sequence shown here is derived from an EMBL/GenBank/DDBJ whole genome shotgun (WGS) entry which is preliminary data.</text>
</comment>
<feature type="compositionally biased region" description="Polar residues" evidence="1">
    <location>
        <begin position="693"/>
        <end position="703"/>
    </location>
</feature>
<dbReference type="PROSITE" id="PS50004">
    <property type="entry name" value="C2"/>
    <property type="match status" value="1"/>
</dbReference>
<keyword evidence="4" id="KW-1185">Reference proteome</keyword>